<feature type="domain" description="Major facilitator superfamily (MFS) profile" evidence="6">
    <location>
        <begin position="15"/>
        <end position="461"/>
    </location>
</feature>
<organism evidence="7 8">
    <name type="scientific">Solirubrobacter pauli</name>
    <dbReference type="NCBI Taxonomy" id="166793"/>
    <lineage>
        <taxon>Bacteria</taxon>
        <taxon>Bacillati</taxon>
        <taxon>Actinomycetota</taxon>
        <taxon>Thermoleophilia</taxon>
        <taxon>Solirubrobacterales</taxon>
        <taxon>Solirubrobacteraceae</taxon>
        <taxon>Solirubrobacter</taxon>
    </lineage>
</organism>
<dbReference type="PROSITE" id="PS50850">
    <property type="entry name" value="MFS"/>
    <property type="match status" value="1"/>
</dbReference>
<feature type="transmembrane region" description="Helical" evidence="5">
    <location>
        <begin position="168"/>
        <end position="187"/>
    </location>
</feature>
<dbReference type="OrthoDB" id="4484751at2"/>
<evidence type="ECO:0000313" key="8">
    <source>
        <dbReference type="Proteomes" id="UP000278962"/>
    </source>
</evidence>
<evidence type="ECO:0000256" key="5">
    <source>
        <dbReference type="SAM" id="Phobius"/>
    </source>
</evidence>
<dbReference type="PANTHER" id="PTHR42718:SF35">
    <property type="entry name" value="BLL0718 PROTEIN"/>
    <property type="match status" value="1"/>
</dbReference>
<dbReference type="Gene3D" id="1.20.1720.10">
    <property type="entry name" value="Multidrug resistance protein D"/>
    <property type="match status" value="1"/>
</dbReference>
<dbReference type="GO" id="GO:0022857">
    <property type="term" value="F:transmembrane transporter activity"/>
    <property type="evidence" value="ECO:0007669"/>
    <property type="project" value="InterPro"/>
</dbReference>
<feature type="transmembrane region" description="Helical" evidence="5">
    <location>
        <begin position="268"/>
        <end position="287"/>
    </location>
</feature>
<keyword evidence="3 5" id="KW-1133">Transmembrane helix</keyword>
<dbReference type="InterPro" id="IPR036259">
    <property type="entry name" value="MFS_trans_sf"/>
</dbReference>
<dbReference type="PRINTS" id="PR01035">
    <property type="entry name" value="TCRTETA"/>
</dbReference>
<evidence type="ECO:0000256" key="3">
    <source>
        <dbReference type="ARBA" id="ARBA00022989"/>
    </source>
</evidence>
<dbReference type="Gene3D" id="1.20.1250.20">
    <property type="entry name" value="MFS general substrate transporter like domains"/>
    <property type="match status" value="1"/>
</dbReference>
<sequence length="467" mass="47876">MQEVNAAPSQRPTPVLLTLTGAGIAFALSQTLVVPALPALAQEFEASPSAVSWVLTGFLVSASIATPIAGKLGDLYGKGRVLTWIMALFALGAVINALAPSIEVLIAGRVLQGVAGGVFPLAFGIIRDTFPRDQVASGIAIISAVFGIGGGIGLPLSGLIVDHLNLDFLFWISLIALPVGWAVWKFVPPSPPVENARVDWLGAAILSAALALILLGVSQAGEWGWGSPANLGAVLGGIALLGVFVMVENRMKQPLIDMAVLRKPAVAFTNLTGFLVGVAMFSSFLVFPQFAQAPESTGYGFGFSVTAAGFLMLPTALAQLAAGPPAAKLGERIGFRSVLTLGAILITLSFLINTFAHDHPWELVIGGMLMGVGITFGFAAMANLIVDAVPQSEVGIATGINTVMRTVGGSFGAAIVTAILTSGSTPLPSEDLYTSAFAFSAVAGAVAVAASLLIPRGPRLKPALATD</sequence>
<feature type="transmembrane region" description="Helical" evidence="5">
    <location>
        <begin position="333"/>
        <end position="352"/>
    </location>
</feature>
<dbReference type="InterPro" id="IPR001958">
    <property type="entry name" value="Tet-R_TetA/multi-R_MdtG-like"/>
</dbReference>
<dbReference type="SUPFAM" id="SSF103473">
    <property type="entry name" value="MFS general substrate transporter"/>
    <property type="match status" value="1"/>
</dbReference>
<evidence type="ECO:0000313" key="7">
    <source>
        <dbReference type="EMBL" id="RKQ86357.1"/>
    </source>
</evidence>
<dbReference type="EMBL" id="RBIL01000002">
    <property type="protein sequence ID" value="RKQ86357.1"/>
    <property type="molecule type" value="Genomic_DNA"/>
</dbReference>
<evidence type="ECO:0000256" key="2">
    <source>
        <dbReference type="ARBA" id="ARBA00022692"/>
    </source>
</evidence>
<keyword evidence="4 5" id="KW-0472">Membrane</keyword>
<feature type="transmembrane region" description="Helical" evidence="5">
    <location>
        <begin position="51"/>
        <end position="69"/>
    </location>
</feature>
<feature type="transmembrane region" description="Helical" evidence="5">
    <location>
        <begin position="199"/>
        <end position="217"/>
    </location>
</feature>
<dbReference type="CDD" id="cd17504">
    <property type="entry name" value="MFS_MMR_MDR_like"/>
    <property type="match status" value="1"/>
</dbReference>
<dbReference type="GO" id="GO:0005886">
    <property type="term" value="C:plasma membrane"/>
    <property type="evidence" value="ECO:0007669"/>
    <property type="project" value="UniProtKB-SubCell"/>
</dbReference>
<name>A0A660KXB4_9ACTN</name>
<keyword evidence="2 5" id="KW-0812">Transmembrane</keyword>
<feature type="transmembrane region" description="Helical" evidence="5">
    <location>
        <begin position="364"/>
        <end position="386"/>
    </location>
</feature>
<dbReference type="PANTHER" id="PTHR42718">
    <property type="entry name" value="MAJOR FACILITATOR SUPERFAMILY MULTIDRUG TRANSPORTER MFSC"/>
    <property type="match status" value="1"/>
</dbReference>
<feature type="transmembrane region" description="Helical" evidence="5">
    <location>
        <begin position="81"/>
        <end position="99"/>
    </location>
</feature>
<dbReference type="AlphaFoldDB" id="A0A660KXB4"/>
<protein>
    <submittedName>
        <fullName evidence="7">EmrB/QacA subfamily drug resistance transporter</fullName>
    </submittedName>
</protein>
<evidence type="ECO:0000256" key="4">
    <source>
        <dbReference type="ARBA" id="ARBA00023136"/>
    </source>
</evidence>
<feature type="transmembrane region" description="Helical" evidence="5">
    <location>
        <begin position="138"/>
        <end position="156"/>
    </location>
</feature>
<feature type="transmembrane region" description="Helical" evidence="5">
    <location>
        <begin position="105"/>
        <end position="126"/>
    </location>
</feature>
<dbReference type="Proteomes" id="UP000278962">
    <property type="component" value="Unassembled WGS sequence"/>
</dbReference>
<feature type="transmembrane region" description="Helical" evidence="5">
    <location>
        <begin position="432"/>
        <end position="454"/>
    </location>
</feature>
<evidence type="ECO:0000256" key="1">
    <source>
        <dbReference type="ARBA" id="ARBA00004651"/>
    </source>
</evidence>
<keyword evidence="8" id="KW-1185">Reference proteome</keyword>
<dbReference type="InterPro" id="IPR020846">
    <property type="entry name" value="MFS_dom"/>
</dbReference>
<feature type="transmembrane region" description="Helical" evidence="5">
    <location>
        <begin position="229"/>
        <end position="247"/>
    </location>
</feature>
<comment type="caution">
    <text evidence="7">The sequence shown here is derived from an EMBL/GenBank/DDBJ whole genome shotgun (WGS) entry which is preliminary data.</text>
</comment>
<dbReference type="Pfam" id="PF07690">
    <property type="entry name" value="MFS_1"/>
    <property type="match status" value="1"/>
</dbReference>
<reference evidence="7 8" key="1">
    <citation type="submission" date="2018-10" db="EMBL/GenBank/DDBJ databases">
        <title>Genomic Encyclopedia of Archaeal and Bacterial Type Strains, Phase II (KMG-II): from individual species to whole genera.</title>
        <authorList>
            <person name="Goeker M."/>
        </authorList>
    </citation>
    <scope>NUCLEOTIDE SEQUENCE [LARGE SCALE GENOMIC DNA]</scope>
    <source>
        <strain evidence="7 8">DSM 14954</strain>
    </source>
</reference>
<evidence type="ECO:0000259" key="6">
    <source>
        <dbReference type="PROSITE" id="PS50850"/>
    </source>
</evidence>
<dbReference type="InterPro" id="IPR011701">
    <property type="entry name" value="MFS"/>
</dbReference>
<comment type="subcellular location">
    <subcellularLocation>
        <location evidence="1">Cell membrane</location>
        <topology evidence="1">Multi-pass membrane protein</topology>
    </subcellularLocation>
</comment>
<accession>A0A660KXB4</accession>
<feature type="transmembrane region" description="Helical" evidence="5">
    <location>
        <begin position="299"/>
        <end position="321"/>
    </location>
</feature>
<feature type="transmembrane region" description="Helical" evidence="5">
    <location>
        <begin position="398"/>
        <end position="420"/>
    </location>
</feature>
<gene>
    <name evidence="7" type="ORF">C8N24_4367</name>
</gene>
<proteinExistence type="predicted"/>